<evidence type="ECO:0000313" key="8">
    <source>
        <dbReference type="Proteomes" id="UP000663852"/>
    </source>
</evidence>
<comment type="similarity">
    <text evidence="1">Belongs to the glycosyltransferase 90 family.</text>
</comment>
<evidence type="ECO:0000313" key="7">
    <source>
        <dbReference type="Proteomes" id="UP000663828"/>
    </source>
</evidence>
<dbReference type="OrthoDB" id="10020785at2759"/>
<dbReference type="EMBL" id="CAJNOR010004320">
    <property type="protein sequence ID" value="CAF1493285.1"/>
    <property type="molecule type" value="Genomic_DNA"/>
</dbReference>
<protein>
    <recommendedName>
        <fullName evidence="4">Glycosyl transferase CAP10 domain-containing protein</fullName>
    </recommendedName>
</protein>
<reference evidence="5" key="1">
    <citation type="submission" date="2021-02" db="EMBL/GenBank/DDBJ databases">
        <authorList>
            <person name="Nowell W R."/>
        </authorList>
    </citation>
    <scope>NUCLEOTIDE SEQUENCE</scope>
</reference>
<organism evidence="5 8">
    <name type="scientific">Adineta ricciae</name>
    <name type="common">Rotifer</name>
    <dbReference type="NCBI Taxonomy" id="249248"/>
    <lineage>
        <taxon>Eukaryota</taxon>
        <taxon>Metazoa</taxon>
        <taxon>Spiralia</taxon>
        <taxon>Gnathifera</taxon>
        <taxon>Rotifera</taxon>
        <taxon>Eurotatoria</taxon>
        <taxon>Bdelloidea</taxon>
        <taxon>Adinetida</taxon>
        <taxon>Adinetidae</taxon>
        <taxon>Adineta</taxon>
    </lineage>
</organism>
<dbReference type="EMBL" id="CAJNOJ010000319">
    <property type="protein sequence ID" value="CAF1395860.1"/>
    <property type="molecule type" value="Genomic_DNA"/>
</dbReference>
<dbReference type="InterPro" id="IPR051091">
    <property type="entry name" value="O-Glucosyltr/Glycosyltrsf_90"/>
</dbReference>
<sequence length="434" mass="52031">MCENQHRKGFYIFLVFLLIFFLFTTKFHFQSFLPNQIFSSTENHCSNIVKPFYDFLCENLSSNSIEFPLNKKNHICDELYSTDEQPNFFSRLHWDFKAFEKTKIFFEDIENMSNICVKCHHIQIIENKLYYVRRENSFNYETRTESVLFLIQNMIETFSHLPDLDLFFNVQDVVDSKNEMENVTFKLPIFAFTKTNSTKIGLRSQSIILMPCFTFWSWPEVHVGRWKNKFHSILHSAQQMKYENRLEKVFWRGVGGWKRDWLINITFKYPQIIDIKEIHWKKNIKGFPFDLSNSFTKLENHCHYKYLAHLEGNSYSARLKYLLLCASPVIHSPIQNWQEFWYHLLINQTNILFYQTNSLALNQTIYLLTSNQTLSQQIGQNGQNLVKKYLNEHAINCYWWKLIQQYSKLISYKPILHKNAVHFDDFILLKSTSS</sequence>
<keyword evidence="7" id="KW-1185">Reference proteome</keyword>
<dbReference type="InterPro" id="IPR006598">
    <property type="entry name" value="CAP10"/>
</dbReference>
<dbReference type="Pfam" id="PF05686">
    <property type="entry name" value="Glyco_transf_90"/>
    <property type="match status" value="1"/>
</dbReference>
<dbReference type="Proteomes" id="UP000663828">
    <property type="component" value="Unassembled WGS sequence"/>
</dbReference>
<dbReference type="AlphaFoldDB" id="A0A815KGE2"/>
<evidence type="ECO:0000256" key="3">
    <source>
        <dbReference type="SAM" id="Phobius"/>
    </source>
</evidence>
<dbReference type="GO" id="GO:0016740">
    <property type="term" value="F:transferase activity"/>
    <property type="evidence" value="ECO:0007669"/>
    <property type="project" value="UniProtKB-KW"/>
</dbReference>
<keyword evidence="3" id="KW-0472">Membrane</keyword>
<dbReference type="Proteomes" id="UP000663852">
    <property type="component" value="Unassembled WGS sequence"/>
</dbReference>
<accession>A0A815KGE2</accession>
<keyword evidence="2" id="KW-0808">Transferase</keyword>
<comment type="caution">
    <text evidence="5">The sequence shown here is derived from an EMBL/GenBank/DDBJ whole genome shotgun (WGS) entry which is preliminary data.</text>
</comment>
<evidence type="ECO:0000259" key="4">
    <source>
        <dbReference type="SMART" id="SM00672"/>
    </source>
</evidence>
<evidence type="ECO:0000313" key="5">
    <source>
        <dbReference type="EMBL" id="CAF1395860.1"/>
    </source>
</evidence>
<proteinExistence type="inferred from homology"/>
<evidence type="ECO:0000256" key="2">
    <source>
        <dbReference type="ARBA" id="ARBA00022679"/>
    </source>
</evidence>
<dbReference type="SMART" id="SM00672">
    <property type="entry name" value="CAP10"/>
    <property type="match status" value="1"/>
</dbReference>
<dbReference type="PANTHER" id="PTHR12203:SF35">
    <property type="entry name" value="PROTEIN O-GLUCOSYLTRANSFERASE 1"/>
    <property type="match status" value="1"/>
</dbReference>
<feature type="domain" description="Glycosyl transferase CAP10" evidence="4">
    <location>
        <begin position="160"/>
        <end position="413"/>
    </location>
</feature>
<keyword evidence="3" id="KW-1133">Transmembrane helix</keyword>
<keyword evidence="3" id="KW-0812">Transmembrane</keyword>
<evidence type="ECO:0000313" key="6">
    <source>
        <dbReference type="EMBL" id="CAF1493285.1"/>
    </source>
</evidence>
<name>A0A815KGE2_ADIRI</name>
<gene>
    <name evidence="5" type="ORF">EDS130_LOCUS35731</name>
    <name evidence="6" type="ORF">XAT740_LOCUS39214</name>
</gene>
<evidence type="ECO:0000256" key="1">
    <source>
        <dbReference type="ARBA" id="ARBA00010118"/>
    </source>
</evidence>
<feature type="transmembrane region" description="Helical" evidence="3">
    <location>
        <begin position="9"/>
        <end position="29"/>
    </location>
</feature>
<dbReference type="PANTHER" id="PTHR12203">
    <property type="entry name" value="KDEL LYS-ASP-GLU-LEU CONTAINING - RELATED"/>
    <property type="match status" value="1"/>
</dbReference>